<dbReference type="InterPro" id="IPR046778">
    <property type="entry name" value="UPF0758_N"/>
</dbReference>
<dbReference type="HOGENOM" id="CLU_073529_0_1_6"/>
<dbReference type="InterPro" id="IPR010994">
    <property type="entry name" value="RuvA_2-like"/>
</dbReference>
<protein>
    <recommendedName>
        <fullName evidence="6">UPF0758 protein AT03_01190</fullName>
    </recommendedName>
</protein>
<dbReference type="InterPro" id="IPR037518">
    <property type="entry name" value="MPN"/>
</dbReference>
<dbReference type="GO" id="GO:0006508">
    <property type="term" value="P:proteolysis"/>
    <property type="evidence" value="ECO:0007669"/>
    <property type="project" value="UniProtKB-KW"/>
</dbReference>
<dbReference type="OrthoDB" id="9804482at2"/>
<dbReference type="Pfam" id="PF20582">
    <property type="entry name" value="UPF0758_N"/>
    <property type="match status" value="1"/>
</dbReference>
<keyword evidence="1" id="KW-0645">Protease</keyword>
<evidence type="ECO:0000313" key="8">
    <source>
        <dbReference type="EMBL" id="AIU71149.1"/>
    </source>
</evidence>
<sequence>MEESVAVAYWPSMLAPREKLLSLGRESLSDQELLAIFLRTGTKGINVMALSSHLIREFGSIYSLMQADYDSFCSKPGLGISRYAQLQAVMELSKRFLHRQLTEQSVINRPELTALYLQNVFSGYEREAFFVLFLDNQHRVIRSEEMFSGTINCVDVYPREIVRGALKVNAVALILAHNHPSGIAEPSAADRVLTERVVKACALLDIRVLDHMVIGHGQSVSFAERGWL</sequence>
<dbReference type="InterPro" id="IPR022820">
    <property type="entry name" value="UPF0758_YicR"/>
</dbReference>
<keyword evidence="5" id="KW-0482">Metalloprotease</keyword>
<dbReference type="NCBIfam" id="NF000642">
    <property type="entry name" value="PRK00024.1"/>
    <property type="match status" value="1"/>
</dbReference>
<evidence type="ECO:0000256" key="5">
    <source>
        <dbReference type="ARBA" id="ARBA00023049"/>
    </source>
</evidence>
<dbReference type="GO" id="GO:0046872">
    <property type="term" value="F:metal ion binding"/>
    <property type="evidence" value="ECO:0007669"/>
    <property type="project" value="UniProtKB-KW"/>
</dbReference>
<dbReference type="PROSITE" id="PS50249">
    <property type="entry name" value="MPN"/>
    <property type="match status" value="1"/>
</dbReference>
<dbReference type="SUPFAM" id="SSF47781">
    <property type="entry name" value="RuvA domain 2-like"/>
    <property type="match status" value="1"/>
</dbReference>
<accession>A0A097QXE1</accession>
<reference evidence="8 9" key="1">
    <citation type="journal article" date="2014" name="Gut Pathog.">
        <title>Gene clusters of Hafnia alvei strain FB1 important in survival and pathogenesis: a draft genome perspective.</title>
        <authorList>
            <person name="Tan J.Y."/>
            <person name="Yin W.F."/>
            <person name="Chan K.G."/>
        </authorList>
    </citation>
    <scope>NUCLEOTIDE SEQUENCE [LARGE SCALE GENOMIC DNA]</scope>
    <source>
        <strain evidence="8 9">FB1</strain>
    </source>
</reference>
<evidence type="ECO:0000259" key="7">
    <source>
        <dbReference type="PROSITE" id="PS50249"/>
    </source>
</evidence>
<dbReference type="PANTHER" id="PTHR30471:SF3">
    <property type="entry name" value="UPF0758 PROTEIN YEES-RELATED"/>
    <property type="match status" value="1"/>
</dbReference>
<dbReference type="RefSeq" id="WP_025801515.1">
    <property type="nucleotide sequence ID" value="NZ_CP009706.1"/>
</dbReference>
<dbReference type="PATRIC" id="fig|1453496.5.peg.244"/>
<name>A0A097QXE1_HAFAL</name>
<dbReference type="CDD" id="cd08071">
    <property type="entry name" value="MPN_DUF2466"/>
    <property type="match status" value="1"/>
</dbReference>
<feature type="domain" description="MPN" evidence="7">
    <location>
        <begin position="106"/>
        <end position="228"/>
    </location>
</feature>
<keyword evidence="4" id="KW-0862">Zinc</keyword>
<keyword evidence="9" id="KW-1185">Reference proteome</keyword>
<dbReference type="AlphaFoldDB" id="A0A097QXE1"/>
<keyword evidence="2" id="KW-0479">Metal-binding</keyword>
<dbReference type="EMBL" id="CP009706">
    <property type="protein sequence ID" value="AIU71149.1"/>
    <property type="molecule type" value="Genomic_DNA"/>
</dbReference>
<dbReference type="KEGG" id="hav:AT03_01190"/>
<dbReference type="NCBIfam" id="TIGR00608">
    <property type="entry name" value="radc"/>
    <property type="match status" value="1"/>
</dbReference>
<dbReference type="Pfam" id="PF04002">
    <property type="entry name" value="RadC"/>
    <property type="match status" value="1"/>
</dbReference>
<dbReference type="InterPro" id="IPR025657">
    <property type="entry name" value="RadC_JAB"/>
</dbReference>
<evidence type="ECO:0000313" key="9">
    <source>
        <dbReference type="Proteomes" id="UP000029986"/>
    </source>
</evidence>
<evidence type="ECO:0000256" key="3">
    <source>
        <dbReference type="ARBA" id="ARBA00022801"/>
    </source>
</evidence>
<dbReference type="GO" id="GO:0008237">
    <property type="term" value="F:metallopeptidase activity"/>
    <property type="evidence" value="ECO:0007669"/>
    <property type="project" value="UniProtKB-KW"/>
</dbReference>
<evidence type="ECO:0000256" key="4">
    <source>
        <dbReference type="ARBA" id="ARBA00022833"/>
    </source>
</evidence>
<dbReference type="PANTHER" id="PTHR30471">
    <property type="entry name" value="DNA REPAIR PROTEIN RADC"/>
    <property type="match status" value="1"/>
</dbReference>
<keyword evidence="3" id="KW-0378">Hydrolase</keyword>
<evidence type="ECO:0000256" key="6">
    <source>
        <dbReference type="HAMAP-Rule" id="MF_00018"/>
    </source>
</evidence>
<evidence type="ECO:0000256" key="1">
    <source>
        <dbReference type="ARBA" id="ARBA00022670"/>
    </source>
</evidence>
<proteinExistence type="inferred from homology"/>
<dbReference type="PROSITE" id="PS01302">
    <property type="entry name" value="UPF0758"/>
    <property type="match status" value="1"/>
</dbReference>
<dbReference type="Proteomes" id="UP000029986">
    <property type="component" value="Chromosome"/>
</dbReference>
<dbReference type="InterPro" id="IPR020891">
    <property type="entry name" value="UPF0758_CS"/>
</dbReference>
<dbReference type="eggNOG" id="COG2003">
    <property type="taxonomic scope" value="Bacteria"/>
</dbReference>
<organism evidence="8 9">
    <name type="scientific">Hafnia alvei FB1</name>
    <dbReference type="NCBI Taxonomy" id="1453496"/>
    <lineage>
        <taxon>Bacteria</taxon>
        <taxon>Pseudomonadati</taxon>
        <taxon>Pseudomonadota</taxon>
        <taxon>Gammaproteobacteria</taxon>
        <taxon>Enterobacterales</taxon>
        <taxon>Hafniaceae</taxon>
        <taxon>Hafnia</taxon>
    </lineage>
</organism>
<evidence type="ECO:0000256" key="2">
    <source>
        <dbReference type="ARBA" id="ARBA00022723"/>
    </source>
</evidence>
<dbReference type="InterPro" id="IPR001405">
    <property type="entry name" value="UPF0758"/>
</dbReference>
<gene>
    <name evidence="8" type="ORF">AT03_01190</name>
</gene>
<dbReference type="Gene3D" id="3.40.140.10">
    <property type="entry name" value="Cytidine Deaminase, domain 2"/>
    <property type="match status" value="1"/>
</dbReference>
<comment type="similarity">
    <text evidence="6">Belongs to the UPF0758 family. YicR subfamily.</text>
</comment>
<dbReference type="HAMAP" id="MF_00018">
    <property type="entry name" value="UPF0758_YicR"/>
    <property type="match status" value="1"/>
</dbReference>